<keyword evidence="7" id="KW-0805">Transcription regulation</keyword>
<dbReference type="Pfam" id="PF02742">
    <property type="entry name" value="Fe_dep_repr_C"/>
    <property type="match status" value="1"/>
</dbReference>
<keyword evidence="10" id="KW-0804">Transcription</keyword>
<dbReference type="RefSeq" id="WP_183328112.1">
    <property type="nucleotide sequence ID" value="NZ_JACHXP010000030.1"/>
</dbReference>
<dbReference type="InterPro" id="IPR022687">
    <property type="entry name" value="HTH_DTXR"/>
</dbReference>
<evidence type="ECO:0000256" key="8">
    <source>
        <dbReference type="ARBA" id="ARBA00023125"/>
    </source>
</evidence>
<dbReference type="GO" id="GO:0005737">
    <property type="term" value="C:cytoplasm"/>
    <property type="evidence" value="ECO:0007669"/>
    <property type="project" value="UniProtKB-SubCell"/>
</dbReference>
<evidence type="ECO:0000256" key="6">
    <source>
        <dbReference type="ARBA" id="ARBA00022491"/>
    </source>
</evidence>
<dbReference type="GO" id="GO:0046914">
    <property type="term" value="F:transition metal ion binding"/>
    <property type="evidence" value="ECO:0007669"/>
    <property type="project" value="InterPro"/>
</dbReference>
<accession>A0A839VGL0</accession>
<name>A0A839VGL0_9GAMM</name>
<evidence type="ECO:0000256" key="4">
    <source>
        <dbReference type="ARBA" id="ARBA00022386"/>
    </source>
</evidence>
<dbReference type="Gene3D" id="1.10.10.10">
    <property type="entry name" value="Winged helix-like DNA-binding domain superfamily/Winged helix DNA-binding domain"/>
    <property type="match status" value="1"/>
</dbReference>
<evidence type="ECO:0000256" key="1">
    <source>
        <dbReference type="ARBA" id="ARBA00004496"/>
    </source>
</evidence>
<dbReference type="GO" id="GO:0046983">
    <property type="term" value="F:protein dimerization activity"/>
    <property type="evidence" value="ECO:0007669"/>
    <property type="project" value="InterPro"/>
</dbReference>
<dbReference type="SUPFAM" id="SSF46785">
    <property type="entry name" value="Winged helix' DNA-binding domain"/>
    <property type="match status" value="1"/>
</dbReference>
<evidence type="ECO:0000256" key="3">
    <source>
        <dbReference type="ARBA" id="ARBA00011738"/>
    </source>
</evidence>
<comment type="similarity">
    <text evidence="2">Belongs to the DtxR/MntR family.</text>
</comment>
<dbReference type="EMBL" id="JACHXP010000030">
    <property type="protein sequence ID" value="MBB3192459.1"/>
    <property type="molecule type" value="Genomic_DNA"/>
</dbReference>
<comment type="subunit">
    <text evidence="3">Homodimer.</text>
</comment>
<dbReference type="SUPFAM" id="SSF47979">
    <property type="entry name" value="Iron-dependent repressor protein, dimerization domain"/>
    <property type="match status" value="1"/>
</dbReference>
<protein>
    <recommendedName>
        <fullName evidence="4">Transcriptional regulator MntR</fullName>
    </recommendedName>
    <alternativeName>
        <fullName evidence="13">Manganese transport regulator</fullName>
    </alternativeName>
</protein>
<keyword evidence="16" id="KW-1185">Reference proteome</keyword>
<keyword evidence="6" id="KW-0678">Repressor</keyword>
<dbReference type="InterPro" id="IPR036388">
    <property type="entry name" value="WH-like_DNA-bd_sf"/>
</dbReference>
<dbReference type="SMART" id="SM00529">
    <property type="entry name" value="HTH_DTXR"/>
    <property type="match status" value="1"/>
</dbReference>
<evidence type="ECO:0000256" key="10">
    <source>
        <dbReference type="ARBA" id="ARBA00023163"/>
    </source>
</evidence>
<dbReference type="InterPro" id="IPR050536">
    <property type="entry name" value="DtxR_MntR_Metal-Reg"/>
</dbReference>
<comment type="function">
    <text evidence="12">In the presence of manganese, represses expression of mntH and mntS. Up-regulates expression of mntP.</text>
</comment>
<evidence type="ECO:0000256" key="9">
    <source>
        <dbReference type="ARBA" id="ARBA00023159"/>
    </source>
</evidence>
<dbReference type="PROSITE" id="PS50944">
    <property type="entry name" value="HTH_DTXR"/>
    <property type="match status" value="1"/>
</dbReference>
<evidence type="ECO:0000256" key="7">
    <source>
        <dbReference type="ARBA" id="ARBA00023015"/>
    </source>
</evidence>
<dbReference type="GO" id="GO:0003700">
    <property type="term" value="F:DNA-binding transcription factor activity"/>
    <property type="evidence" value="ECO:0007669"/>
    <property type="project" value="InterPro"/>
</dbReference>
<keyword evidence="5" id="KW-0963">Cytoplasm</keyword>
<gene>
    <name evidence="15" type="ORF">FHR94_003754</name>
</gene>
<keyword evidence="8" id="KW-0238">DNA-binding</keyword>
<dbReference type="NCBIfam" id="NF008273">
    <property type="entry name" value="PRK11050.1"/>
    <property type="match status" value="1"/>
</dbReference>
<dbReference type="InterPro" id="IPR036390">
    <property type="entry name" value="WH_DNA-bd_sf"/>
</dbReference>
<dbReference type="InterPro" id="IPR036421">
    <property type="entry name" value="Fe_dep_repressor_sf"/>
</dbReference>
<keyword evidence="11" id="KW-0464">Manganese</keyword>
<dbReference type="Gene3D" id="1.10.60.10">
    <property type="entry name" value="Iron dependent repressor, metal binding and dimerisation domain"/>
    <property type="match status" value="1"/>
</dbReference>
<proteinExistence type="inferred from homology"/>
<keyword evidence="9" id="KW-0010">Activator</keyword>
<dbReference type="Proteomes" id="UP000547614">
    <property type="component" value="Unassembled WGS sequence"/>
</dbReference>
<dbReference type="Pfam" id="PF01325">
    <property type="entry name" value="Fe_dep_repress"/>
    <property type="match status" value="1"/>
</dbReference>
<organism evidence="15 16">
    <name type="scientific">Halomonas cerina</name>
    <dbReference type="NCBI Taxonomy" id="447424"/>
    <lineage>
        <taxon>Bacteria</taxon>
        <taxon>Pseudomonadati</taxon>
        <taxon>Pseudomonadota</taxon>
        <taxon>Gammaproteobacteria</taxon>
        <taxon>Oceanospirillales</taxon>
        <taxon>Halomonadaceae</taxon>
        <taxon>Halomonas</taxon>
    </lineage>
</organism>
<evidence type="ECO:0000256" key="5">
    <source>
        <dbReference type="ARBA" id="ARBA00022490"/>
    </source>
</evidence>
<dbReference type="InterPro" id="IPR022689">
    <property type="entry name" value="Iron_dep_repressor"/>
</dbReference>
<dbReference type="InterPro" id="IPR001367">
    <property type="entry name" value="Fe_dep_repressor"/>
</dbReference>
<sequence length="151" mass="16614">MTAAPDDVGSTLIAAERQMRGFRKARHARRTELVEDYVELISDLVADVGEARQTDIARRLGVAQPTVARMLGRLADDGLIVKRPYRGVRLTGAGERLAAESRRRHRIVEACLLKLGVGSETARLDAEGIEHHVSAETLAAFERFLAETPND</sequence>
<evidence type="ECO:0000313" key="16">
    <source>
        <dbReference type="Proteomes" id="UP000547614"/>
    </source>
</evidence>
<evidence type="ECO:0000256" key="11">
    <source>
        <dbReference type="ARBA" id="ARBA00023211"/>
    </source>
</evidence>
<evidence type="ECO:0000256" key="13">
    <source>
        <dbReference type="ARBA" id="ARBA00032593"/>
    </source>
</evidence>
<evidence type="ECO:0000256" key="12">
    <source>
        <dbReference type="ARBA" id="ARBA00025185"/>
    </source>
</evidence>
<dbReference type="AlphaFoldDB" id="A0A839VGL0"/>
<comment type="subcellular location">
    <subcellularLocation>
        <location evidence="1">Cytoplasm</location>
    </subcellularLocation>
</comment>
<comment type="caution">
    <text evidence="15">The sequence shown here is derived from an EMBL/GenBank/DDBJ whole genome shotgun (WGS) entry which is preliminary data.</text>
</comment>
<feature type="domain" description="HTH dtxR-type" evidence="14">
    <location>
        <begin position="30"/>
        <end position="91"/>
    </location>
</feature>
<reference evidence="15 16" key="1">
    <citation type="submission" date="2020-08" db="EMBL/GenBank/DDBJ databases">
        <title>Genomic Encyclopedia of Type Strains, Phase III (KMG-III): the genomes of soil and plant-associated and newly described type strains.</title>
        <authorList>
            <person name="Whitman W."/>
        </authorList>
    </citation>
    <scope>NUCLEOTIDE SEQUENCE [LARGE SCALE GENOMIC DNA]</scope>
    <source>
        <strain evidence="15 16">CECT 7282</strain>
    </source>
</reference>
<evidence type="ECO:0000256" key="2">
    <source>
        <dbReference type="ARBA" id="ARBA00007871"/>
    </source>
</evidence>
<dbReference type="PANTHER" id="PTHR33238:SF11">
    <property type="entry name" value="TRANSCRIPTIONAL REGULATOR MNTR"/>
    <property type="match status" value="1"/>
</dbReference>
<evidence type="ECO:0000313" key="15">
    <source>
        <dbReference type="EMBL" id="MBB3192459.1"/>
    </source>
</evidence>
<evidence type="ECO:0000259" key="14">
    <source>
        <dbReference type="PROSITE" id="PS50944"/>
    </source>
</evidence>
<dbReference type="GO" id="GO:0003677">
    <property type="term" value="F:DNA binding"/>
    <property type="evidence" value="ECO:0007669"/>
    <property type="project" value="UniProtKB-KW"/>
</dbReference>
<dbReference type="PANTHER" id="PTHR33238">
    <property type="entry name" value="IRON (METAL) DEPENDENT REPRESSOR, DTXR FAMILY"/>
    <property type="match status" value="1"/>
</dbReference>